<feature type="compositionally biased region" description="Low complexity" evidence="1">
    <location>
        <begin position="93"/>
        <end position="106"/>
    </location>
</feature>
<dbReference type="RefSeq" id="XP_009167473.1">
    <property type="nucleotide sequence ID" value="XM_009169209.1"/>
</dbReference>
<accession>A0A074ZSG7</accession>
<dbReference type="AlphaFoldDB" id="A0A074ZSG7"/>
<sequence>MVRTRPLPLDFPCLGLGNLVVSQPSCLRVSWELGTESVLQLNELNQYQLGLFQPDRLHILALPPVPFRLSLLADHLSEKNVTRTDVVPTSSAATLLSTSTTNNSSTDNSNREPAKTLTAHFPDLCARPDGTSFCLDLTKRFLLPATVGAKPWDRHLHLTDVIVMLVNQTGRIVYHKCHFSGASPLPQDPLHYFHHKSWDDFVHPTYADLWSRHQTKALEEARLVHPNNVVSSSDGLSHPDIPTSSAGGVEEDASVRILDCPDYRVQFGNQSFSVHTFSLPASRELPRGVATWTSVHVDGAAGENGSPDIFVVHYHRLYRYFNRGNHLAPSTTMARPCSVHAETPTVMIVVLCVSFKMVETAGWT</sequence>
<evidence type="ECO:0000313" key="2">
    <source>
        <dbReference type="EMBL" id="KER28767.1"/>
    </source>
</evidence>
<keyword evidence="3" id="KW-1185">Reference proteome</keyword>
<dbReference type="EMBL" id="KL596692">
    <property type="protein sequence ID" value="KER28767.1"/>
    <property type="molecule type" value="Genomic_DNA"/>
</dbReference>
<protein>
    <submittedName>
        <fullName evidence="2">Uncharacterized protein</fullName>
    </submittedName>
</protein>
<dbReference type="STRING" id="6198.A0A074ZSG7"/>
<name>A0A074ZSG7_OPIVI</name>
<dbReference type="KEGG" id="ovi:T265_04460"/>
<reference evidence="2 3" key="1">
    <citation type="submission" date="2013-11" db="EMBL/GenBank/DDBJ databases">
        <title>Opisthorchis viverrini - life in the bile duct.</title>
        <authorList>
            <person name="Young N.D."/>
            <person name="Nagarajan N."/>
            <person name="Lin S.J."/>
            <person name="Korhonen P.K."/>
            <person name="Jex A.R."/>
            <person name="Hall R.S."/>
            <person name="Safavi-Hemami H."/>
            <person name="Kaewkong W."/>
            <person name="Bertrand D."/>
            <person name="Gao S."/>
            <person name="Seet Q."/>
            <person name="Wongkham S."/>
            <person name="Teh B.T."/>
            <person name="Wongkham C."/>
            <person name="Intapan P.M."/>
            <person name="Maleewong W."/>
            <person name="Yang X."/>
            <person name="Hu M."/>
            <person name="Wang Z."/>
            <person name="Hofmann A."/>
            <person name="Sternberg P.W."/>
            <person name="Tan P."/>
            <person name="Wang J."/>
            <person name="Gasser R.B."/>
        </authorList>
    </citation>
    <scope>NUCLEOTIDE SEQUENCE [LARGE SCALE GENOMIC DNA]</scope>
</reference>
<organism evidence="2 3">
    <name type="scientific">Opisthorchis viverrini</name>
    <name type="common">Southeast Asian liver fluke</name>
    <dbReference type="NCBI Taxonomy" id="6198"/>
    <lineage>
        <taxon>Eukaryota</taxon>
        <taxon>Metazoa</taxon>
        <taxon>Spiralia</taxon>
        <taxon>Lophotrochozoa</taxon>
        <taxon>Platyhelminthes</taxon>
        <taxon>Trematoda</taxon>
        <taxon>Digenea</taxon>
        <taxon>Opisthorchiida</taxon>
        <taxon>Opisthorchiata</taxon>
        <taxon>Opisthorchiidae</taxon>
        <taxon>Opisthorchis</taxon>
    </lineage>
</organism>
<proteinExistence type="predicted"/>
<dbReference type="GeneID" id="20318642"/>
<feature type="region of interest" description="Disordered" evidence="1">
    <location>
        <begin position="93"/>
        <end position="112"/>
    </location>
</feature>
<dbReference type="OrthoDB" id="6284264at2759"/>
<dbReference type="CTD" id="20318642"/>
<feature type="region of interest" description="Disordered" evidence="1">
    <location>
        <begin position="229"/>
        <end position="248"/>
    </location>
</feature>
<gene>
    <name evidence="2" type="ORF">T265_04460</name>
</gene>
<evidence type="ECO:0000256" key="1">
    <source>
        <dbReference type="SAM" id="MobiDB-lite"/>
    </source>
</evidence>
<dbReference type="Proteomes" id="UP000054324">
    <property type="component" value="Unassembled WGS sequence"/>
</dbReference>
<evidence type="ECO:0000313" key="3">
    <source>
        <dbReference type="Proteomes" id="UP000054324"/>
    </source>
</evidence>